<keyword evidence="3 5" id="KW-0694">RNA-binding</keyword>
<dbReference type="InterPro" id="IPR019972">
    <property type="entry name" value="Ribosomal_uL14_CS"/>
</dbReference>
<accession>A0A846TQP9</accession>
<sequence length="122" mass="13217">MVQNLSWLNIADNTGIKEAMVIRVLGGSNKKTANIGDIVVCSAKVVTPNSMVKKGQIVKAVIVRTKFGVKRSDGSCVKFDDNAAVVIKEDKTPRGTRVFGVLAREVRDRGYNKIASLAEEIV</sequence>
<dbReference type="PANTHER" id="PTHR11761:SF3">
    <property type="entry name" value="LARGE RIBOSOMAL SUBUNIT PROTEIN UL14M"/>
    <property type="match status" value="1"/>
</dbReference>
<dbReference type="GO" id="GO:0070180">
    <property type="term" value="F:large ribosomal subunit rRNA binding"/>
    <property type="evidence" value="ECO:0007669"/>
    <property type="project" value="TreeGrafter"/>
</dbReference>
<evidence type="ECO:0000256" key="2">
    <source>
        <dbReference type="ARBA" id="ARBA00023274"/>
    </source>
</evidence>
<dbReference type="GO" id="GO:0022625">
    <property type="term" value="C:cytosolic large ribosomal subunit"/>
    <property type="evidence" value="ECO:0007669"/>
    <property type="project" value="TreeGrafter"/>
</dbReference>
<dbReference type="CDD" id="cd00337">
    <property type="entry name" value="Ribosomal_uL14"/>
    <property type="match status" value="1"/>
</dbReference>
<dbReference type="Pfam" id="PF00238">
    <property type="entry name" value="Ribosomal_L14"/>
    <property type="match status" value="1"/>
</dbReference>
<dbReference type="PROSITE" id="PS00049">
    <property type="entry name" value="RIBOSOMAL_L14"/>
    <property type="match status" value="1"/>
</dbReference>
<evidence type="ECO:0000313" key="7">
    <source>
        <dbReference type="Proteomes" id="UP000584587"/>
    </source>
</evidence>
<comment type="function">
    <text evidence="3 5">Binds to 23S rRNA. Forms part of two intersubunit bridges in the 70S ribosome.</text>
</comment>
<organism evidence="6 7">
    <name type="scientific">Spiroplasma platyhelix PALS-1</name>
    <dbReference type="NCBI Taxonomy" id="1276218"/>
    <lineage>
        <taxon>Bacteria</taxon>
        <taxon>Bacillati</taxon>
        <taxon>Mycoplasmatota</taxon>
        <taxon>Mollicutes</taxon>
        <taxon>Entomoplasmatales</taxon>
        <taxon>Spiroplasmataceae</taxon>
        <taxon>Spiroplasma</taxon>
    </lineage>
</organism>
<dbReference type="InterPro" id="IPR036853">
    <property type="entry name" value="Ribosomal_uL14_sf"/>
</dbReference>
<keyword evidence="1 3" id="KW-0689">Ribosomal protein</keyword>
<reference evidence="6 7" key="1">
    <citation type="submission" date="2020-04" db="EMBL/GenBank/DDBJ databases">
        <title>Complete genome sequence of Spiroplasma platyhelix ATCC 51748, an insect isolate.</title>
        <authorList>
            <person name="Green E.A."/>
            <person name="Klassen J.L."/>
        </authorList>
    </citation>
    <scope>NUCLEOTIDE SEQUENCE [LARGE SCALE GENOMIC DNA]</scope>
    <source>
        <strain evidence="6 7">PALS-1</strain>
    </source>
</reference>
<evidence type="ECO:0000256" key="3">
    <source>
        <dbReference type="HAMAP-Rule" id="MF_01367"/>
    </source>
</evidence>
<dbReference type="InterPro" id="IPR000218">
    <property type="entry name" value="Ribosomal_uL14"/>
</dbReference>
<evidence type="ECO:0000256" key="1">
    <source>
        <dbReference type="ARBA" id="ARBA00022980"/>
    </source>
</evidence>
<proteinExistence type="inferred from homology"/>
<gene>
    <name evidence="3 6" type="primary">rplN</name>
    <name evidence="6" type="ORF">HER12_02680</name>
</gene>
<dbReference type="SMART" id="SM01374">
    <property type="entry name" value="Ribosomal_L14"/>
    <property type="match status" value="1"/>
</dbReference>
<dbReference type="Gene3D" id="2.40.150.20">
    <property type="entry name" value="Ribosomal protein L14"/>
    <property type="match status" value="1"/>
</dbReference>
<dbReference type="RefSeq" id="WP_168105133.1">
    <property type="nucleotide sequence ID" value="NZ_CP051215.1"/>
</dbReference>
<comment type="similarity">
    <text evidence="3 4">Belongs to the universal ribosomal protein uL14 family.</text>
</comment>
<comment type="subunit">
    <text evidence="3">Part of the 50S ribosomal subunit. Forms a cluster with proteins L3 and L19. In the 70S ribosome, L14 and L19 interact and together make contacts with the 16S rRNA in bridges B5 and B8.</text>
</comment>
<dbReference type="GO" id="GO:0003735">
    <property type="term" value="F:structural constituent of ribosome"/>
    <property type="evidence" value="ECO:0007669"/>
    <property type="project" value="InterPro"/>
</dbReference>
<evidence type="ECO:0000313" key="6">
    <source>
        <dbReference type="EMBL" id="NKE38660.1"/>
    </source>
</evidence>
<dbReference type="PANTHER" id="PTHR11761">
    <property type="entry name" value="50S/60S RIBOSOMAL PROTEIN L14/L23"/>
    <property type="match status" value="1"/>
</dbReference>
<name>A0A846TQP9_9MOLU</name>
<dbReference type="SUPFAM" id="SSF50193">
    <property type="entry name" value="Ribosomal protein L14"/>
    <property type="match status" value="1"/>
</dbReference>
<dbReference type="EMBL" id="JAAVVK010000002">
    <property type="protein sequence ID" value="NKE38660.1"/>
    <property type="molecule type" value="Genomic_DNA"/>
</dbReference>
<keyword evidence="3 5" id="KW-0699">rRNA-binding</keyword>
<dbReference type="GO" id="GO:0006412">
    <property type="term" value="P:translation"/>
    <property type="evidence" value="ECO:0007669"/>
    <property type="project" value="UniProtKB-UniRule"/>
</dbReference>
<keyword evidence="2 3" id="KW-0687">Ribonucleoprotein</keyword>
<dbReference type="NCBIfam" id="TIGR01067">
    <property type="entry name" value="rplN_bact"/>
    <property type="match status" value="1"/>
</dbReference>
<protein>
    <recommendedName>
        <fullName evidence="3">Large ribosomal subunit protein uL14</fullName>
    </recommendedName>
</protein>
<dbReference type="Proteomes" id="UP000584587">
    <property type="component" value="Unassembled WGS sequence"/>
</dbReference>
<dbReference type="HAMAP" id="MF_01367">
    <property type="entry name" value="Ribosomal_uL14"/>
    <property type="match status" value="1"/>
</dbReference>
<comment type="caution">
    <text evidence="6">The sequence shown here is derived from an EMBL/GenBank/DDBJ whole genome shotgun (WGS) entry which is preliminary data.</text>
</comment>
<evidence type="ECO:0000256" key="5">
    <source>
        <dbReference type="RuleBase" id="RU003950"/>
    </source>
</evidence>
<evidence type="ECO:0000256" key="4">
    <source>
        <dbReference type="RuleBase" id="RU003949"/>
    </source>
</evidence>
<keyword evidence="7" id="KW-1185">Reference proteome</keyword>
<dbReference type="InterPro" id="IPR005745">
    <property type="entry name" value="Ribosomal_uL14_bac-type"/>
</dbReference>
<dbReference type="AlphaFoldDB" id="A0A846TQP9"/>